<protein>
    <recommendedName>
        <fullName evidence="4">Proteinase inhibitor I42 chagasin domain-containing protein</fullName>
    </recommendedName>
</protein>
<dbReference type="EMBL" id="BARS01039529">
    <property type="protein sequence ID" value="GAG19961.1"/>
    <property type="molecule type" value="Genomic_DNA"/>
</dbReference>
<dbReference type="InterPro" id="IPR018990">
    <property type="entry name" value="Prot_inh_I42_chagasin"/>
</dbReference>
<feature type="region of interest" description="Disordered" evidence="3">
    <location>
        <begin position="9"/>
        <end position="34"/>
    </location>
</feature>
<dbReference type="Pfam" id="PF09394">
    <property type="entry name" value="Inhibitor_I42"/>
    <property type="match status" value="1"/>
</dbReference>
<evidence type="ECO:0000259" key="4">
    <source>
        <dbReference type="Pfam" id="PF09394"/>
    </source>
</evidence>
<dbReference type="AlphaFoldDB" id="X0X4R3"/>
<accession>X0X4R3</accession>
<gene>
    <name evidence="5" type="ORF">S01H1_60352</name>
</gene>
<keyword evidence="1" id="KW-0646">Protease inhibitor</keyword>
<name>X0X4R3_9ZZZZ</name>
<feature type="non-terminal residue" evidence="5">
    <location>
        <position position="135"/>
    </location>
</feature>
<feature type="compositionally biased region" description="Pro residues" evidence="3">
    <location>
        <begin position="14"/>
        <end position="24"/>
    </location>
</feature>
<dbReference type="SUPFAM" id="SSF141066">
    <property type="entry name" value="ICP-like"/>
    <property type="match status" value="1"/>
</dbReference>
<reference evidence="5" key="1">
    <citation type="journal article" date="2014" name="Front. Microbiol.">
        <title>High frequency of phylogenetically diverse reductive dehalogenase-homologous genes in deep subseafloor sedimentary metagenomes.</title>
        <authorList>
            <person name="Kawai M."/>
            <person name="Futagami T."/>
            <person name="Toyoda A."/>
            <person name="Takaki Y."/>
            <person name="Nishi S."/>
            <person name="Hori S."/>
            <person name="Arai W."/>
            <person name="Tsubouchi T."/>
            <person name="Morono Y."/>
            <person name="Uchiyama I."/>
            <person name="Ito T."/>
            <person name="Fujiyama A."/>
            <person name="Inagaki F."/>
            <person name="Takami H."/>
        </authorList>
    </citation>
    <scope>NUCLEOTIDE SEQUENCE</scope>
    <source>
        <strain evidence="5">Expedition CK06-06</strain>
    </source>
</reference>
<dbReference type="Gene3D" id="2.60.40.2020">
    <property type="match status" value="1"/>
</dbReference>
<comment type="caution">
    <text evidence="5">The sequence shown here is derived from an EMBL/GenBank/DDBJ whole genome shotgun (WGS) entry which is preliminary data.</text>
</comment>
<feature type="domain" description="Proteinase inhibitor I42 chagasin" evidence="4">
    <location>
        <begin position="70"/>
        <end position="135"/>
    </location>
</feature>
<dbReference type="InterPro" id="IPR036331">
    <property type="entry name" value="Chagasin-like_sf"/>
</dbReference>
<evidence type="ECO:0000256" key="2">
    <source>
        <dbReference type="ARBA" id="ARBA00022704"/>
    </source>
</evidence>
<evidence type="ECO:0000313" key="5">
    <source>
        <dbReference type="EMBL" id="GAG19961.1"/>
    </source>
</evidence>
<dbReference type="GO" id="GO:0004869">
    <property type="term" value="F:cysteine-type endopeptidase inhibitor activity"/>
    <property type="evidence" value="ECO:0007669"/>
    <property type="project" value="UniProtKB-KW"/>
</dbReference>
<sequence>MLTLVAACSTPESPVVPPVPPTTPEPITVEPEKDSLPIDLDVSDYPEYLDLSISIDTFQNQPHIDAVMNAAVGKELTVTLGSNPTTGFGWSEFAEISDETIVRQVSHQYVGKEYETPPPPGTSGEEVWVFQGLKK</sequence>
<keyword evidence="2" id="KW-0789">Thiol protease inhibitor</keyword>
<proteinExistence type="predicted"/>
<evidence type="ECO:0000256" key="1">
    <source>
        <dbReference type="ARBA" id="ARBA00022690"/>
    </source>
</evidence>
<evidence type="ECO:0000256" key="3">
    <source>
        <dbReference type="SAM" id="MobiDB-lite"/>
    </source>
</evidence>
<organism evidence="5">
    <name type="scientific">marine sediment metagenome</name>
    <dbReference type="NCBI Taxonomy" id="412755"/>
    <lineage>
        <taxon>unclassified sequences</taxon>
        <taxon>metagenomes</taxon>
        <taxon>ecological metagenomes</taxon>
    </lineage>
</organism>